<organism evidence="2 3">
    <name type="scientific">Bifidobacterium pullorum subsp. gallinarum</name>
    <dbReference type="NCBI Taxonomy" id="78344"/>
    <lineage>
        <taxon>Bacteria</taxon>
        <taxon>Bacillati</taxon>
        <taxon>Actinomycetota</taxon>
        <taxon>Actinomycetes</taxon>
        <taxon>Bifidobacteriales</taxon>
        <taxon>Bifidobacteriaceae</taxon>
        <taxon>Bifidobacterium</taxon>
    </lineage>
</organism>
<sequence>MMIGFLRETLGTFLLTLLVLVAYSTAMVCLWGFMLDYLSPSWDPPSWVEITLYFVWVVFHMLWAETITYKREKSMNRDDAEPEDGE</sequence>
<dbReference type="EMBL" id="CP035464">
    <property type="protein sequence ID" value="QAY32984.1"/>
    <property type="molecule type" value="Genomic_DNA"/>
</dbReference>
<evidence type="ECO:0000313" key="2">
    <source>
        <dbReference type="EMBL" id="QAY32984.1"/>
    </source>
</evidence>
<keyword evidence="1" id="KW-0812">Transmembrane</keyword>
<keyword evidence="1" id="KW-1133">Transmembrane helix</keyword>
<dbReference type="KEGG" id="bgx:ESN35_05885"/>
<evidence type="ECO:0000313" key="3">
    <source>
        <dbReference type="Proteomes" id="UP000293589"/>
    </source>
</evidence>
<dbReference type="AlphaFoldDB" id="A0A4P6DWE4"/>
<protein>
    <submittedName>
        <fullName evidence="2">Uncharacterized protein</fullName>
    </submittedName>
</protein>
<dbReference type="RefSeq" id="WP_129237407.1">
    <property type="nucleotide sequence ID" value="NZ_CP035464.1"/>
</dbReference>
<name>A0A4P6DWE4_9BIFI</name>
<accession>A0A4P6DWE4</accession>
<feature type="transmembrane region" description="Helical" evidence="1">
    <location>
        <begin position="50"/>
        <end position="69"/>
    </location>
</feature>
<keyword evidence="1" id="KW-0472">Membrane</keyword>
<dbReference type="Proteomes" id="UP000293589">
    <property type="component" value="Chromosome"/>
</dbReference>
<proteinExistence type="predicted"/>
<evidence type="ECO:0000256" key="1">
    <source>
        <dbReference type="SAM" id="Phobius"/>
    </source>
</evidence>
<gene>
    <name evidence="2" type="ORF">ESN35_05885</name>
</gene>
<reference evidence="2 3" key="1">
    <citation type="submission" date="2019-01" db="EMBL/GenBank/DDBJ databases">
        <title>Complete genome sequence of Bifidobacterium gallinarum CACC 514.</title>
        <authorList>
            <person name="Jung M."/>
        </authorList>
    </citation>
    <scope>NUCLEOTIDE SEQUENCE [LARGE SCALE GENOMIC DNA]</scope>
    <source>
        <strain evidence="2 3">CACC 514</strain>
    </source>
</reference>